<dbReference type="EMBL" id="PGTD01000007">
    <property type="protein sequence ID" value="PJE32141.1"/>
    <property type="molecule type" value="Genomic_DNA"/>
</dbReference>
<keyword evidence="4" id="KW-1185">Reference proteome</keyword>
<gene>
    <name evidence="3" type="ORF">CVM39_02840</name>
</gene>
<feature type="signal peptide" evidence="1">
    <location>
        <begin position="1"/>
        <end position="18"/>
    </location>
</feature>
<name>A0ABX4MTP9_9RHOB</name>
<dbReference type="InterPro" id="IPR036366">
    <property type="entry name" value="PGBDSf"/>
</dbReference>
<reference evidence="3 4" key="1">
    <citation type="journal article" date="2018" name="Int. J. Syst. Evol. Microbiol.">
        <title>Pseudooceanicola lipolyticus sp. nov., a marine alphaproteobacterium, reclassification of Oceanicola flagellatus as Pseudooceanicola flagellatus comb. nov. and emended description of the genus Pseudooceanicola.</title>
        <authorList>
            <person name="Huang M.-M."/>
            <person name="Guo L.-L."/>
            <person name="Wu Y.-H."/>
            <person name="Lai Q.-L."/>
            <person name="Shao Z.-Z."/>
            <person name="Wang C.-S."/>
            <person name="Wu M."/>
            <person name="Xu X.-W."/>
        </authorList>
    </citation>
    <scope>NUCLEOTIDE SEQUENCE [LARGE SCALE GENOMIC DNA]</scope>
    <source>
        <strain evidence="3 4">Ar-45</strain>
    </source>
</reference>
<feature type="chain" id="PRO_5045303955" description="Peptidoglycan binding-like domain-containing protein" evidence="1">
    <location>
        <begin position="19"/>
        <end position="179"/>
    </location>
</feature>
<keyword evidence="1" id="KW-0732">Signal</keyword>
<dbReference type="InterPro" id="IPR002477">
    <property type="entry name" value="Peptidoglycan-bd-like"/>
</dbReference>
<dbReference type="Pfam" id="PF01471">
    <property type="entry name" value="PG_binding_1"/>
    <property type="match status" value="1"/>
</dbReference>
<feature type="domain" description="Peptidoglycan binding-like" evidence="2">
    <location>
        <begin position="117"/>
        <end position="160"/>
    </location>
</feature>
<evidence type="ECO:0000313" key="4">
    <source>
        <dbReference type="Proteomes" id="UP000231702"/>
    </source>
</evidence>
<dbReference type="Proteomes" id="UP000231702">
    <property type="component" value="Unassembled WGS sequence"/>
</dbReference>
<organism evidence="3 4">
    <name type="scientific">Pseudooceanicola antarcticus</name>
    <dbReference type="NCBI Taxonomy" id="1247613"/>
    <lineage>
        <taxon>Bacteria</taxon>
        <taxon>Pseudomonadati</taxon>
        <taxon>Pseudomonadota</taxon>
        <taxon>Alphaproteobacteria</taxon>
        <taxon>Rhodobacterales</taxon>
        <taxon>Paracoccaceae</taxon>
        <taxon>Pseudooceanicola</taxon>
    </lineage>
</organism>
<dbReference type="SUPFAM" id="SSF47090">
    <property type="entry name" value="PGBD-like"/>
    <property type="match status" value="1"/>
</dbReference>
<protein>
    <recommendedName>
        <fullName evidence="2">Peptidoglycan binding-like domain-containing protein</fullName>
    </recommendedName>
</protein>
<sequence>MRCLSGWPLLSLSLLCLAGCTPGLPEFPALGTPEITRIYQTPPPGSDPSQCWGKEVEPAVIETVTAQILMQPAEVHSDGRVTQPAIYKTETRQEIIRERRELWFRVPCAEEMTPAFIASLQRALAARGLYAGTVNGEMTPRTLRAIRAYQAPQGLDSGILSLAAARQLGLAELDLPEAG</sequence>
<evidence type="ECO:0000256" key="1">
    <source>
        <dbReference type="SAM" id="SignalP"/>
    </source>
</evidence>
<comment type="caution">
    <text evidence="3">The sequence shown here is derived from an EMBL/GenBank/DDBJ whole genome shotgun (WGS) entry which is preliminary data.</text>
</comment>
<dbReference type="Gene3D" id="1.10.101.10">
    <property type="entry name" value="PGBD-like superfamily/PGBD"/>
    <property type="match status" value="1"/>
</dbReference>
<evidence type="ECO:0000313" key="3">
    <source>
        <dbReference type="EMBL" id="PJE32141.1"/>
    </source>
</evidence>
<proteinExistence type="predicted"/>
<evidence type="ECO:0000259" key="2">
    <source>
        <dbReference type="Pfam" id="PF01471"/>
    </source>
</evidence>
<dbReference type="InterPro" id="IPR036365">
    <property type="entry name" value="PGBD-like_sf"/>
</dbReference>
<accession>A0ABX4MTP9</accession>